<name>A0A8H2XZL4_9AGAM</name>
<evidence type="ECO:0000313" key="3">
    <source>
        <dbReference type="Proteomes" id="UP000663853"/>
    </source>
</evidence>
<sequence length="374" mass="42213">MNEKKGLFASCIVIGVALDRAGFNTISENIGSWFCEFRGIPSKLNKLEQKNDSETEEKAYPLETTMTDHLISWMRNFGAFAERTPAYIEVQEGHDVEIRFHKTANKDVICFLQAKIFKDGVVDFLYGFEGVADSNIYGPDHLAPDYLSQLLAKMDFEKSRGKNLEPLERCVAGCIAQLEASLSRKPRLQADCLHEKIWRTSQNPPPRTEVTGGYVIYGYAERVLFIPIGDVLSTFKEVSREGTAASKSELNRLMTARLITKDMPVDESAPSKKKSPSPKEKTVLSENQFALRDILKEAKVPEWTSWEAIVERALGLSRVTSDGPEKEIVDVYRPSYGTEKKLAMATGPKRKSKRYQRHEEQKKSDMEEEDGAAQ</sequence>
<gene>
    <name evidence="2" type="ORF">RDB_LOCUS28308</name>
</gene>
<feature type="region of interest" description="Disordered" evidence="1">
    <location>
        <begin position="337"/>
        <end position="374"/>
    </location>
</feature>
<reference evidence="2" key="1">
    <citation type="submission" date="2021-01" db="EMBL/GenBank/DDBJ databases">
        <authorList>
            <person name="Kaushik A."/>
        </authorList>
    </citation>
    <scope>NUCLEOTIDE SEQUENCE</scope>
    <source>
        <strain evidence="2">AG6-10EEA</strain>
    </source>
</reference>
<organism evidence="2 3">
    <name type="scientific">Rhizoctonia solani</name>
    <dbReference type="NCBI Taxonomy" id="456999"/>
    <lineage>
        <taxon>Eukaryota</taxon>
        <taxon>Fungi</taxon>
        <taxon>Dikarya</taxon>
        <taxon>Basidiomycota</taxon>
        <taxon>Agaricomycotina</taxon>
        <taxon>Agaricomycetes</taxon>
        <taxon>Cantharellales</taxon>
        <taxon>Ceratobasidiaceae</taxon>
        <taxon>Rhizoctonia</taxon>
    </lineage>
</organism>
<comment type="caution">
    <text evidence="2">The sequence shown here is derived from an EMBL/GenBank/DDBJ whole genome shotgun (WGS) entry which is preliminary data.</text>
</comment>
<dbReference type="AlphaFoldDB" id="A0A8H2XZL4"/>
<feature type="region of interest" description="Disordered" evidence="1">
    <location>
        <begin position="261"/>
        <end position="284"/>
    </location>
</feature>
<dbReference type="Proteomes" id="UP000663853">
    <property type="component" value="Unassembled WGS sequence"/>
</dbReference>
<accession>A0A8H2XZL4</accession>
<evidence type="ECO:0000256" key="1">
    <source>
        <dbReference type="SAM" id="MobiDB-lite"/>
    </source>
</evidence>
<protein>
    <submittedName>
        <fullName evidence="2">Uncharacterized protein</fullName>
    </submittedName>
</protein>
<dbReference type="EMBL" id="CAJMXA010000530">
    <property type="protein sequence ID" value="CAE6434542.1"/>
    <property type="molecule type" value="Genomic_DNA"/>
</dbReference>
<evidence type="ECO:0000313" key="2">
    <source>
        <dbReference type="EMBL" id="CAE6434542.1"/>
    </source>
</evidence>
<proteinExistence type="predicted"/>